<dbReference type="GO" id="GO:0003924">
    <property type="term" value="F:GTPase activity"/>
    <property type="evidence" value="ECO:0007669"/>
    <property type="project" value="InterPro"/>
</dbReference>
<evidence type="ECO:0000256" key="5">
    <source>
        <dbReference type="SAM" id="MobiDB-lite"/>
    </source>
</evidence>
<feature type="compositionally biased region" description="Acidic residues" evidence="5">
    <location>
        <begin position="609"/>
        <end position="626"/>
    </location>
</feature>
<dbReference type="InterPro" id="IPR027417">
    <property type="entry name" value="P-loop_NTPase"/>
</dbReference>
<dbReference type="RefSeq" id="XP_028479852.1">
    <property type="nucleotide sequence ID" value="XM_028615995.1"/>
</dbReference>
<proteinExistence type="predicted"/>
<dbReference type="GeneID" id="39584700"/>
<dbReference type="InterPro" id="IPR043358">
    <property type="entry name" value="GNL1-like"/>
</dbReference>
<feature type="region of interest" description="Disordered" evidence="5">
    <location>
        <begin position="326"/>
        <end position="381"/>
    </location>
</feature>
<comment type="caution">
    <text evidence="7">The sequence shown here is derived from an EMBL/GenBank/DDBJ whole genome shotgun (WGS) entry which is preliminary data.</text>
</comment>
<feature type="compositionally biased region" description="Acidic residues" evidence="5">
    <location>
        <begin position="641"/>
        <end position="661"/>
    </location>
</feature>
<feature type="domain" description="G" evidence="6">
    <location>
        <begin position="377"/>
        <end position="433"/>
    </location>
</feature>
<feature type="compositionally biased region" description="Acidic residues" evidence="5">
    <location>
        <begin position="579"/>
        <end position="600"/>
    </location>
</feature>
<dbReference type="PANTHER" id="PTHR45709:SF3">
    <property type="entry name" value="GUANINE NUCLEOTIDE-BINDING PROTEIN-LIKE 1"/>
    <property type="match status" value="1"/>
</dbReference>
<comment type="function">
    <text evidence="3">Possible regulatory or functional link with the histocompatibility cluster.</text>
</comment>
<feature type="compositionally biased region" description="Basic and acidic residues" evidence="5">
    <location>
        <begin position="23"/>
        <end position="34"/>
    </location>
</feature>
<keyword evidence="2" id="KW-0342">GTP-binding</keyword>
<reference evidence="7 8" key="1">
    <citation type="submission" date="2018-11" db="EMBL/GenBank/DDBJ databases">
        <title>Genome sequence of Apiotrichum porosum DSM 27194.</title>
        <authorList>
            <person name="Aliyu H."/>
            <person name="Gorte O."/>
            <person name="Ochsenreither K."/>
        </authorList>
    </citation>
    <scope>NUCLEOTIDE SEQUENCE [LARGE SCALE GENOMIC DNA]</scope>
    <source>
        <strain evidence="7 8">DSM 27194</strain>
    </source>
</reference>
<dbReference type="InterPro" id="IPR006073">
    <property type="entry name" value="GTP-bd"/>
</dbReference>
<evidence type="ECO:0000313" key="8">
    <source>
        <dbReference type="Proteomes" id="UP000279236"/>
    </source>
</evidence>
<dbReference type="Proteomes" id="UP000279236">
    <property type="component" value="Unassembled WGS sequence"/>
</dbReference>
<evidence type="ECO:0000256" key="3">
    <source>
        <dbReference type="ARBA" id="ARBA00037770"/>
    </source>
</evidence>
<keyword evidence="1" id="KW-0547">Nucleotide-binding</keyword>
<evidence type="ECO:0000313" key="7">
    <source>
        <dbReference type="EMBL" id="RSH87644.1"/>
    </source>
</evidence>
<evidence type="ECO:0000256" key="4">
    <source>
        <dbReference type="ARBA" id="ARBA00039902"/>
    </source>
</evidence>
<gene>
    <name evidence="7" type="ORF">EHS24_000157</name>
</gene>
<sequence length="661" mass="73445">MPRKVPGSHKQKKIKLINQRATKRGEEAPIHVPERGPAPWLKPSARPDAHRAGPGGKLALQSRFISMPPQYVEKTRDLAFSERVARPLPGSAACLPLELVINPAGDNLTVPVRPRFRYGQTKKEVERNEEGIFRKWLASTRETVEDWVSVETGPDEWPHSPSWFETNLEVWRQLWRVVETSSIVLLLVDSRCPPVHCPPSLRTYLRNTKRQVILVLTKSDLVDPVALAGWRTWLRRYWAGDEDDEQGDDNHDVEIVAVSSYDTALLYSSEGRARHRPNIPTSARSSLIAAIKRAHARLMAPPSWAASDPEKLAAWKPTVRSKVNWSALASDPDPTAGRPVKTARTKPNYEKEESESASESEDDGGPYVRDPETEPLTIGLVGQPNVGKSSLLNALLGYNKVRASKTPGKTKHFQTILWGDAKDVKIVDCPGLVCPSLVPMELQAMAGILPVSQIPSLPSCMHFAASHLPLEDVFHIPPPEIEVDTMASKRTWRTPREEDPDVIAAAQQVPWTAGLIMEERALDRGFVTAKSGRPDTNRAGNGMLRALADGRVRWGFYPPGGWTEREGVGAWLGGRPDIDGEPDDEDGLDGEMLSDLDSDGDENKRHGAEEDEEEEEEESEESEDEFQAANKHSFFAALSLDDGDDDDDDEEEEEEEGEETV</sequence>
<keyword evidence="8" id="KW-1185">Reference proteome</keyword>
<dbReference type="OrthoDB" id="61815at2759"/>
<organism evidence="7 8">
    <name type="scientific">Apiotrichum porosum</name>
    <dbReference type="NCBI Taxonomy" id="105984"/>
    <lineage>
        <taxon>Eukaryota</taxon>
        <taxon>Fungi</taxon>
        <taxon>Dikarya</taxon>
        <taxon>Basidiomycota</taxon>
        <taxon>Agaricomycotina</taxon>
        <taxon>Tremellomycetes</taxon>
        <taxon>Trichosporonales</taxon>
        <taxon>Trichosporonaceae</taxon>
        <taxon>Apiotrichum</taxon>
    </lineage>
</organism>
<dbReference type="AlphaFoldDB" id="A0A427Y9H5"/>
<name>A0A427Y9H5_9TREE</name>
<dbReference type="SUPFAM" id="SSF52540">
    <property type="entry name" value="P-loop containing nucleoside triphosphate hydrolases"/>
    <property type="match status" value="1"/>
</dbReference>
<protein>
    <recommendedName>
        <fullName evidence="4">Guanine nucleotide-binding protein-like 1</fullName>
    </recommendedName>
</protein>
<accession>A0A427Y9H5</accession>
<dbReference type="Pfam" id="PF01926">
    <property type="entry name" value="MMR_HSR1"/>
    <property type="match status" value="1"/>
</dbReference>
<dbReference type="EMBL" id="RSCE01000001">
    <property type="protein sequence ID" value="RSH87644.1"/>
    <property type="molecule type" value="Genomic_DNA"/>
</dbReference>
<dbReference type="STRING" id="105984.A0A427Y9H5"/>
<dbReference type="GO" id="GO:0005525">
    <property type="term" value="F:GTP binding"/>
    <property type="evidence" value="ECO:0007669"/>
    <property type="project" value="UniProtKB-KW"/>
</dbReference>
<evidence type="ECO:0000259" key="6">
    <source>
        <dbReference type="Pfam" id="PF01926"/>
    </source>
</evidence>
<dbReference type="Gene3D" id="3.40.50.300">
    <property type="entry name" value="P-loop containing nucleotide triphosphate hydrolases"/>
    <property type="match status" value="1"/>
</dbReference>
<feature type="region of interest" description="Disordered" evidence="5">
    <location>
        <begin position="1"/>
        <end position="56"/>
    </location>
</feature>
<evidence type="ECO:0000256" key="1">
    <source>
        <dbReference type="ARBA" id="ARBA00022741"/>
    </source>
</evidence>
<feature type="region of interest" description="Disordered" evidence="5">
    <location>
        <begin position="567"/>
        <end position="661"/>
    </location>
</feature>
<feature type="compositionally biased region" description="Basic residues" evidence="5">
    <location>
        <begin position="1"/>
        <end position="15"/>
    </location>
</feature>
<feature type="compositionally biased region" description="Acidic residues" evidence="5">
    <location>
        <begin position="352"/>
        <end position="364"/>
    </location>
</feature>
<dbReference type="PANTHER" id="PTHR45709">
    <property type="entry name" value="LARGE SUBUNIT GTPASE 1 HOMOLOG-RELATED"/>
    <property type="match status" value="1"/>
</dbReference>
<evidence type="ECO:0000256" key="2">
    <source>
        <dbReference type="ARBA" id="ARBA00023134"/>
    </source>
</evidence>